<keyword evidence="1" id="KW-0472">Membrane</keyword>
<comment type="caution">
    <text evidence="2">The sequence shown here is derived from an EMBL/GenBank/DDBJ whole genome shotgun (WGS) entry which is preliminary data.</text>
</comment>
<keyword evidence="3" id="KW-1185">Reference proteome</keyword>
<keyword evidence="1" id="KW-0812">Transmembrane</keyword>
<protein>
    <submittedName>
        <fullName evidence="2">Uncharacterized protein</fullName>
    </submittedName>
</protein>
<proteinExistence type="predicted"/>
<dbReference type="EMBL" id="BAAANK010000004">
    <property type="protein sequence ID" value="GAA1833080.1"/>
    <property type="molecule type" value="Genomic_DNA"/>
</dbReference>
<feature type="transmembrane region" description="Helical" evidence="1">
    <location>
        <begin position="47"/>
        <end position="66"/>
    </location>
</feature>
<feature type="transmembrane region" description="Helical" evidence="1">
    <location>
        <begin position="18"/>
        <end position="35"/>
    </location>
</feature>
<name>A0ABN2MPV4_9MICO</name>
<reference evidence="2 3" key="1">
    <citation type="journal article" date="2019" name="Int. J. Syst. Evol. Microbiol.">
        <title>The Global Catalogue of Microorganisms (GCM) 10K type strain sequencing project: providing services to taxonomists for standard genome sequencing and annotation.</title>
        <authorList>
            <consortium name="The Broad Institute Genomics Platform"/>
            <consortium name="The Broad Institute Genome Sequencing Center for Infectious Disease"/>
            <person name="Wu L."/>
            <person name="Ma J."/>
        </authorList>
    </citation>
    <scope>NUCLEOTIDE SEQUENCE [LARGE SCALE GENOMIC DNA]</scope>
    <source>
        <strain evidence="2 3">JCM 14323</strain>
    </source>
</reference>
<accession>A0ABN2MPV4</accession>
<sequence length="76" mass="7904">MARAGRPADGSVAGMRKYLFSGAVLGAIISGVGVVRATASGPRDWRLLLMWVSWAATLAIAIGTVAEDARDGELMD</sequence>
<evidence type="ECO:0000313" key="3">
    <source>
        <dbReference type="Proteomes" id="UP001501746"/>
    </source>
</evidence>
<keyword evidence="1" id="KW-1133">Transmembrane helix</keyword>
<gene>
    <name evidence="2" type="ORF">GCM10009750_16720</name>
</gene>
<dbReference type="Proteomes" id="UP001501746">
    <property type="component" value="Unassembled WGS sequence"/>
</dbReference>
<evidence type="ECO:0000256" key="1">
    <source>
        <dbReference type="SAM" id="Phobius"/>
    </source>
</evidence>
<organism evidence="2 3">
    <name type="scientific">Agromyces salentinus</name>
    <dbReference type="NCBI Taxonomy" id="269421"/>
    <lineage>
        <taxon>Bacteria</taxon>
        <taxon>Bacillati</taxon>
        <taxon>Actinomycetota</taxon>
        <taxon>Actinomycetes</taxon>
        <taxon>Micrococcales</taxon>
        <taxon>Microbacteriaceae</taxon>
        <taxon>Agromyces</taxon>
    </lineage>
</organism>
<evidence type="ECO:0000313" key="2">
    <source>
        <dbReference type="EMBL" id="GAA1833080.1"/>
    </source>
</evidence>